<evidence type="ECO:0000313" key="3">
    <source>
        <dbReference type="EMBL" id="OIJ41139.1"/>
    </source>
</evidence>
<dbReference type="RefSeq" id="WP_071360751.1">
    <property type="nucleotide sequence ID" value="NZ_JRYB01000001.1"/>
</dbReference>
<dbReference type="Pfam" id="PF07584">
    <property type="entry name" value="BatA"/>
    <property type="match status" value="1"/>
</dbReference>
<keyword evidence="1" id="KW-0472">Membrane</keyword>
<dbReference type="Proteomes" id="UP000180246">
    <property type="component" value="Unassembled WGS sequence"/>
</dbReference>
<keyword evidence="1" id="KW-1133">Transmembrane helix</keyword>
<sequence length="327" mass="36328">MNALWWLALPVLILPIWWHRKKRVQNQAAPMATARFLPRTEPRQTRVWRWSNPLLLLVRCLLLLALIAWLADPVYPWRGDTVVVTQGADPAWVEREATQAGLANAERVTLPAAQALGWVHTHEREWRSDARLLVLGDVPMPAARPAFGRAVEVRAQAATPARVERHVHIASERAAEWRRMFIAQGGPEKIVIDDTPGAATSLIVWDRAAAPPASLRASLWWVTNPSAFPELAKAPALDGLRYADSARGRLWHHADWPPQDPDAARALLDDWQQLHVGPRPFMMASQAFTASGAADAPEPGGALRGVLLAVLAALFVLERSLTHARRR</sequence>
<dbReference type="InterPro" id="IPR024163">
    <property type="entry name" value="Aerotolerance_reg_N"/>
</dbReference>
<protein>
    <recommendedName>
        <fullName evidence="2">Aerotolerance regulator N-terminal domain-containing protein</fullName>
    </recommendedName>
</protein>
<dbReference type="NCBIfam" id="TIGR02226">
    <property type="entry name" value="two_anch"/>
    <property type="match status" value="1"/>
</dbReference>
<feature type="domain" description="Aerotolerance regulator N-terminal" evidence="2">
    <location>
        <begin position="3"/>
        <end position="73"/>
    </location>
</feature>
<proteinExistence type="predicted"/>
<dbReference type="AlphaFoldDB" id="A0A1S2N7W8"/>
<organism evidence="3 4">
    <name type="scientific">Massilia timonae</name>
    <dbReference type="NCBI Taxonomy" id="47229"/>
    <lineage>
        <taxon>Bacteria</taxon>
        <taxon>Pseudomonadati</taxon>
        <taxon>Pseudomonadota</taxon>
        <taxon>Betaproteobacteria</taxon>
        <taxon>Burkholderiales</taxon>
        <taxon>Oxalobacteraceae</taxon>
        <taxon>Telluria group</taxon>
        <taxon>Massilia</taxon>
    </lineage>
</organism>
<evidence type="ECO:0000256" key="1">
    <source>
        <dbReference type="SAM" id="Phobius"/>
    </source>
</evidence>
<accession>A0A1S2N7W8</accession>
<comment type="caution">
    <text evidence="3">The sequence shown here is derived from an EMBL/GenBank/DDBJ whole genome shotgun (WGS) entry which is preliminary data.</text>
</comment>
<evidence type="ECO:0000313" key="4">
    <source>
        <dbReference type="Proteomes" id="UP000180246"/>
    </source>
</evidence>
<dbReference type="EMBL" id="JRYB01000001">
    <property type="protein sequence ID" value="OIJ41139.1"/>
    <property type="molecule type" value="Genomic_DNA"/>
</dbReference>
<evidence type="ECO:0000259" key="2">
    <source>
        <dbReference type="Pfam" id="PF07584"/>
    </source>
</evidence>
<reference evidence="3 4" key="1">
    <citation type="submission" date="2014-10" db="EMBL/GenBank/DDBJ databases">
        <authorList>
            <person name="Seo M.-J."/>
            <person name="Seok Y.J."/>
            <person name="Cha I.-T."/>
        </authorList>
    </citation>
    <scope>NUCLEOTIDE SEQUENCE [LARGE SCALE GENOMIC DNA]</scope>
    <source>
        <strain evidence="3 4">NEU</strain>
    </source>
</reference>
<dbReference type="InterPro" id="IPR011933">
    <property type="entry name" value="Double_TM_dom"/>
</dbReference>
<name>A0A1S2N7W8_9BURK</name>
<feature type="transmembrane region" description="Helical" evidence="1">
    <location>
        <begin position="50"/>
        <end position="71"/>
    </location>
</feature>
<gene>
    <name evidence="3" type="ORF">LO55_1137</name>
</gene>
<keyword evidence="1" id="KW-0812">Transmembrane</keyword>